<name>A0A2G8RXA5_9APHY</name>
<evidence type="ECO:0000313" key="1">
    <source>
        <dbReference type="EMBL" id="PIL26149.1"/>
    </source>
</evidence>
<sequence length="403" mass="45323">MHRQQYIRGNAFADAKTAIEELLCLHREEKRRHHLKSDKHAPLYRQPQLQPPRANIVATPLTQPSTALFSLPSELKEKVCVAVADEATLAMLAQTCKFLSVFVEEFRFLHVVNLLSPRGLASFRTCLSNLTLDRFGRTRTQKIQSIVLRWKTGFPTTPSTAADLEWVLARLPAVRALCVDIPTLHPIDVHGQYHLLPSVSVGSNPDLRTLHTTAAFSSCLAGPVPPLTCLTLDMVRGNADVGVYTVVSALFGSTLRRLRVLRNFGRTYSCQSPVRICAALQMHRLEYLEVRDTALMDYTGLMDVDAPAEGMMMAAAIHLPALETLVWAPAWRSAYFDSIRDFERTLRRFQCHLLAVLEPITLHVCVSDTRVLMSSSEEGRTWYVSEELVDVHLDQWKNDAVPQ</sequence>
<proteinExistence type="predicted"/>
<evidence type="ECO:0000313" key="2">
    <source>
        <dbReference type="Proteomes" id="UP000230002"/>
    </source>
</evidence>
<reference evidence="1 2" key="1">
    <citation type="journal article" date="2015" name="Sci. Rep.">
        <title>Chromosome-level genome map provides insights into diverse defense mechanisms in the medicinal fungus Ganoderma sinense.</title>
        <authorList>
            <person name="Zhu Y."/>
            <person name="Xu J."/>
            <person name="Sun C."/>
            <person name="Zhou S."/>
            <person name="Xu H."/>
            <person name="Nelson D.R."/>
            <person name="Qian J."/>
            <person name="Song J."/>
            <person name="Luo H."/>
            <person name="Xiang L."/>
            <person name="Li Y."/>
            <person name="Xu Z."/>
            <person name="Ji A."/>
            <person name="Wang L."/>
            <person name="Lu S."/>
            <person name="Hayward A."/>
            <person name="Sun W."/>
            <person name="Li X."/>
            <person name="Schwartz D.C."/>
            <person name="Wang Y."/>
            <person name="Chen S."/>
        </authorList>
    </citation>
    <scope>NUCLEOTIDE SEQUENCE [LARGE SCALE GENOMIC DNA]</scope>
    <source>
        <strain evidence="1 2">ZZ0214-1</strain>
    </source>
</reference>
<organism evidence="1 2">
    <name type="scientific">Ganoderma sinense ZZ0214-1</name>
    <dbReference type="NCBI Taxonomy" id="1077348"/>
    <lineage>
        <taxon>Eukaryota</taxon>
        <taxon>Fungi</taxon>
        <taxon>Dikarya</taxon>
        <taxon>Basidiomycota</taxon>
        <taxon>Agaricomycotina</taxon>
        <taxon>Agaricomycetes</taxon>
        <taxon>Polyporales</taxon>
        <taxon>Polyporaceae</taxon>
        <taxon>Ganoderma</taxon>
    </lineage>
</organism>
<keyword evidence="2" id="KW-1185">Reference proteome</keyword>
<gene>
    <name evidence="1" type="ORF">GSI_11904</name>
</gene>
<accession>A0A2G8RXA5</accession>
<dbReference type="Proteomes" id="UP000230002">
    <property type="component" value="Unassembled WGS sequence"/>
</dbReference>
<protein>
    <recommendedName>
        <fullName evidence="3">F-box domain-containing protein</fullName>
    </recommendedName>
</protein>
<comment type="caution">
    <text evidence="1">The sequence shown here is derived from an EMBL/GenBank/DDBJ whole genome shotgun (WGS) entry which is preliminary data.</text>
</comment>
<dbReference type="EMBL" id="AYKW01000045">
    <property type="protein sequence ID" value="PIL26149.1"/>
    <property type="molecule type" value="Genomic_DNA"/>
</dbReference>
<dbReference type="OrthoDB" id="2756463at2759"/>
<evidence type="ECO:0008006" key="3">
    <source>
        <dbReference type="Google" id="ProtNLM"/>
    </source>
</evidence>
<dbReference type="AlphaFoldDB" id="A0A2G8RXA5"/>